<name>A0AAV2SE47_MEGNR</name>
<keyword evidence="3" id="KW-1185">Reference proteome</keyword>
<reference evidence="2 3" key="1">
    <citation type="submission" date="2024-05" db="EMBL/GenBank/DDBJ databases">
        <authorList>
            <person name="Wallberg A."/>
        </authorList>
    </citation>
    <scope>NUCLEOTIDE SEQUENCE [LARGE SCALE GENOMIC DNA]</scope>
</reference>
<evidence type="ECO:0000313" key="3">
    <source>
        <dbReference type="Proteomes" id="UP001497623"/>
    </source>
</evidence>
<evidence type="ECO:0008006" key="4">
    <source>
        <dbReference type="Google" id="ProtNLM"/>
    </source>
</evidence>
<feature type="non-terminal residue" evidence="2">
    <location>
        <position position="1"/>
    </location>
</feature>
<evidence type="ECO:0000313" key="2">
    <source>
        <dbReference type="EMBL" id="CAL4190549.1"/>
    </source>
</evidence>
<sequence length="144" mass="15778">VELKTQNQESNFFRSVQSLHLLEAECKTDPFTNNDISTRNPEQLPAELVEEAVDYHASTPYDLQEESPADLVENAIENTASTPDVLQEDAVARASGVGTPPDTPEDDSNTQVSQELIPTRLCESAASLTGVKIDLFFPPCLPYV</sequence>
<dbReference type="EMBL" id="CAXKWB010066856">
    <property type="protein sequence ID" value="CAL4190549.1"/>
    <property type="molecule type" value="Genomic_DNA"/>
</dbReference>
<accession>A0AAV2SE47</accession>
<dbReference type="Proteomes" id="UP001497623">
    <property type="component" value="Unassembled WGS sequence"/>
</dbReference>
<protein>
    <recommendedName>
        <fullName evidence="4">Growth hormone receptor</fullName>
    </recommendedName>
</protein>
<organism evidence="2 3">
    <name type="scientific">Meganyctiphanes norvegica</name>
    <name type="common">Northern krill</name>
    <name type="synonym">Thysanopoda norvegica</name>
    <dbReference type="NCBI Taxonomy" id="48144"/>
    <lineage>
        <taxon>Eukaryota</taxon>
        <taxon>Metazoa</taxon>
        <taxon>Ecdysozoa</taxon>
        <taxon>Arthropoda</taxon>
        <taxon>Crustacea</taxon>
        <taxon>Multicrustacea</taxon>
        <taxon>Malacostraca</taxon>
        <taxon>Eumalacostraca</taxon>
        <taxon>Eucarida</taxon>
        <taxon>Euphausiacea</taxon>
        <taxon>Euphausiidae</taxon>
        <taxon>Meganyctiphanes</taxon>
    </lineage>
</organism>
<dbReference type="AlphaFoldDB" id="A0AAV2SE47"/>
<comment type="caution">
    <text evidence="2">The sequence shown here is derived from an EMBL/GenBank/DDBJ whole genome shotgun (WGS) entry which is preliminary data.</text>
</comment>
<evidence type="ECO:0000256" key="1">
    <source>
        <dbReference type="SAM" id="MobiDB-lite"/>
    </source>
</evidence>
<proteinExistence type="predicted"/>
<feature type="region of interest" description="Disordered" evidence="1">
    <location>
        <begin position="91"/>
        <end position="111"/>
    </location>
</feature>
<gene>
    <name evidence="2" type="ORF">MNOR_LOCUS36471</name>
</gene>